<keyword evidence="13 18" id="KW-0670">Pyruvate</keyword>
<proteinExistence type="inferred from homology"/>
<keyword evidence="8" id="KW-0547">Nucleotide-binding</keyword>
<evidence type="ECO:0000256" key="12">
    <source>
        <dbReference type="ARBA" id="ARBA00023152"/>
    </source>
</evidence>
<dbReference type="EMBL" id="JAAZBX010000007">
    <property type="protein sequence ID" value="NLD25404.1"/>
    <property type="molecule type" value="Genomic_DNA"/>
</dbReference>
<gene>
    <name evidence="18" type="primary">pyk</name>
    <name evidence="18" type="ORF">GX656_02070</name>
</gene>
<dbReference type="InterPro" id="IPR015793">
    <property type="entry name" value="Pyrv_Knase_brl"/>
</dbReference>
<dbReference type="Pfam" id="PF02887">
    <property type="entry name" value="PK_C"/>
    <property type="match status" value="1"/>
</dbReference>
<feature type="domain" description="Pyruvate kinase C-terminal" evidence="17">
    <location>
        <begin position="350"/>
        <end position="458"/>
    </location>
</feature>
<feature type="domain" description="Pyruvate kinase barrel" evidence="16">
    <location>
        <begin position="5"/>
        <end position="315"/>
    </location>
</feature>
<dbReference type="SUPFAM" id="SSF52935">
    <property type="entry name" value="PK C-terminal domain-like"/>
    <property type="match status" value="1"/>
</dbReference>
<reference evidence="18 19" key="1">
    <citation type="journal article" date="2020" name="Biotechnol. Biofuels">
        <title>New insights from the biogas microbiome by comprehensive genome-resolved metagenomics of nearly 1600 species originating from multiple anaerobic digesters.</title>
        <authorList>
            <person name="Campanaro S."/>
            <person name="Treu L."/>
            <person name="Rodriguez-R L.M."/>
            <person name="Kovalovszki A."/>
            <person name="Ziels R.M."/>
            <person name="Maus I."/>
            <person name="Zhu X."/>
            <person name="Kougias P.G."/>
            <person name="Basile A."/>
            <person name="Luo G."/>
            <person name="Schluter A."/>
            <person name="Konstantinidis K.T."/>
            <person name="Angelidaki I."/>
        </authorList>
    </citation>
    <scope>NUCLEOTIDE SEQUENCE [LARGE SCALE GENOMIC DNA]</scope>
    <source>
        <strain evidence="18">AS06rmzACSIP_65</strain>
    </source>
</reference>
<dbReference type="SUPFAM" id="SSF50800">
    <property type="entry name" value="PK beta-barrel domain-like"/>
    <property type="match status" value="1"/>
</dbReference>
<dbReference type="NCBIfam" id="TIGR01064">
    <property type="entry name" value="pyruv_kin"/>
    <property type="match status" value="1"/>
</dbReference>
<dbReference type="InterPro" id="IPR036918">
    <property type="entry name" value="Pyrv_Knase_C_sf"/>
</dbReference>
<evidence type="ECO:0000256" key="7">
    <source>
        <dbReference type="ARBA" id="ARBA00022723"/>
    </source>
</evidence>
<evidence type="ECO:0000259" key="17">
    <source>
        <dbReference type="Pfam" id="PF02887"/>
    </source>
</evidence>
<comment type="catalytic activity">
    <reaction evidence="15">
        <text>pyruvate + ATP = phosphoenolpyruvate + ADP + H(+)</text>
        <dbReference type="Rhea" id="RHEA:18157"/>
        <dbReference type="ChEBI" id="CHEBI:15361"/>
        <dbReference type="ChEBI" id="CHEBI:15378"/>
        <dbReference type="ChEBI" id="CHEBI:30616"/>
        <dbReference type="ChEBI" id="CHEBI:58702"/>
        <dbReference type="ChEBI" id="CHEBI:456216"/>
        <dbReference type="EC" id="2.7.1.40"/>
    </reaction>
</comment>
<dbReference type="InterPro" id="IPR015795">
    <property type="entry name" value="Pyrv_Knase_C"/>
</dbReference>
<dbReference type="Gene3D" id="3.20.20.60">
    <property type="entry name" value="Phosphoenolpyruvate-binding domains"/>
    <property type="match status" value="1"/>
</dbReference>
<evidence type="ECO:0000313" key="19">
    <source>
        <dbReference type="Proteomes" id="UP000545876"/>
    </source>
</evidence>
<protein>
    <recommendedName>
        <fullName evidence="5 14">Pyruvate kinase</fullName>
        <ecNumber evidence="5 14">2.7.1.40</ecNumber>
    </recommendedName>
</protein>
<evidence type="ECO:0000256" key="5">
    <source>
        <dbReference type="ARBA" id="ARBA00012142"/>
    </source>
</evidence>
<evidence type="ECO:0000256" key="14">
    <source>
        <dbReference type="NCBIfam" id="TIGR01064"/>
    </source>
</evidence>
<dbReference type="InterPro" id="IPR001697">
    <property type="entry name" value="Pyr_Knase"/>
</dbReference>
<sequence length="467" mass="51756">MNNIAKTKIIATIGPSSWDDSVLRKMFESGMLLARINASFADYNELERVSKQIRNISPRIATILDTQGTKVRVKGLSKETIVKDTVTLSSEDRLNSNVLTITYPSLERDVVVGTRILLDDGNIQLQVREIKGKDVVCSVIQEGILKPNKTVNIPDINLHFPAVTEKDKQDIEYAKNLNFDFVCASFARNKKDIQIVKSILEGSNTKVIAKIENKQGVLNFDEILKESDAIMIARGDLGVELDLEEVPILQKQIIYKCRMAGKPVIVATQMLESMKTNKRPTRAEVSDVANAVMDGADCMMLSAETSTGNFPIEAVQMMNKISLRTENIMKFSPVYGETDAGTETDRFGISACKLSEEIHYNAILIISDSKSVVGSVSRHRSSIPIYVVSSSLESIRENTLYRGVTTYYIKELSDDRDSNISIAVEKIYGSGKLDLLDKIAIISGSSIKNKKTDSILEIVTVKDILNS</sequence>
<dbReference type="GO" id="GO:0030955">
    <property type="term" value="F:potassium ion binding"/>
    <property type="evidence" value="ECO:0007669"/>
    <property type="project" value="UniProtKB-UniRule"/>
</dbReference>
<keyword evidence="11 15" id="KW-0460">Magnesium</keyword>
<organism evidence="18 19">
    <name type="scientific">Candidatus Dojkabacteria bacterium</name>
    <dbReference type="NCBI Taxonomy" id="2099670"/>
    <lineage>
        <taxon>Bacteria</taxon>
        <taxon>Candidatus Dojkabacteria</taxon>
    </lineage>
</organism>
<dbReference type="PRINTS" id="PR01050">
    <property type="entry name" value="PYRUVTKNASE"/>
</dbReference>
<keyword evidence="9 15" id="KW-0418">Kinase</keyword>
<comment type="cofactor">
    <cofactor evidence="1">
        <name>Mg(2+)</name>
        <dbReference type="ChEBI" id="CHEBI:18420"/>
    </cofactor>
</comment>
<dbReference type="EC" id="2.7.1.40" evidence="5 14"/>
<dbReference type="GO" id="GO:0005524">
    <property type="term" value="F:ATP binding"/>
    <property type="evidence" value="ECO:0007669"/>
    <property type="project" value="UniProtKB-KW"/>
</dbReference>
<dbReference type="UniPathway" id="UPA00109">
    <property type="reaction ID" value="UER00188"/>
</dbReference>
<dbReference type="GO" id="GO:0000287">
    <property type="term" value="F:magnesium ion binding"/>
    <property type="evidence" value="ECO:0007669"/>
    <property type="project" value="UniProtKB-UniRule"/>
</dbReference>
<evidence type="ECO:0000256" key="6">
    <source>
        <dbReference type="ARBA" id="ARBA00022679"/>
    </source>
</evidence>
<accession>A0A847D0Z8</accession>
<evidence type="ECO:0000256" key="9">
    <source>
        <dbReference type="ARBA" id="ARBA00022777"/>
    </source>
</evidence>
<dbReference type="SUPFAM" id="SSF51621">
    <property type="entry name" value="Phosphoenolpyruvate/pyruvate domain"/>
    <property type="match status" value="1"/>
</dbReference>
<evidence type="ECO:0000256" key="1">
    <source>
        <dbReference type="ARBA" id="ARBA00001946"/>
    </source>
</evidence>
<evidence type="ECO:0000256" key="3">
    <source>
        <dbReference type="ARBA" id="ARBA00004997"/>
    </source>
</evidence>
<comment type="cofactor">
    <cofactor evidence="2">
        <name>K(+)</name>
        <dbReference type="ChEBI" id="CHEBI:29103"/>
    </cofactor>
</comment>
<keyword evidence="12 15" id="KW-0324">Glycolysis</keyword>
<evidence type="ECO:0000256" key="8">
    <source>
        <dbReference type="ARBA" id="ARBA00022741"/>
    </source>
</evidence>
<evidence type="ECO:0000313" key="18">
    <source>
        <dbReference type="EMBL" id="NLD25404.1"/>
    </source>
</evidence>
<evidence type="ECO:0000256" key="2">
    <source>
        <dbReference type="ARBA" id="ARBA00001958"/>
    </source>
</evidence>
<evidence type="ECO:0000259" key="16">
    <source>
        <dbReference type="Pfam" id="PF00224"/>
    </source>
</evidence>
<evidence type="ECO:0000256" key="4">
    <source>
        <dbReference type="ARBA" id="ARBA00008663"/>
    </source>
</evidence>
<dbReference type="GO" id="GO:0016301">
    <property type="term" value="F:kinase activity"/>
    <property type="evidence" value="ECO:0007669"/>
    <property type="project" value="UniProtKB-KW"/>
</dbReference>
<comment type="pathway">
    <text evidence="3 15">Carbohydrate degradation; glycolysis; pyruvate from D-glyceraldehyde 3-phosphate: step 5/5.</text>
</comment>
<dbReference type="AlphaFoldDB" id="A0A847D0Z8"/>
<keyword evidence="6 15" id="KW-0808">Transferase</keyword>
<comment type="caution">
    <text evidence="18">The sequence shown here is derived from an EMBL/GenBank/DDBJ whole genome shotgun (WGS) entry which is preliminary data.</text>
</comment>
<evidence type="ECO:0000256" key="11">
    <source>
        <dbReference type="ARBA" id="ARBA00022842"/>
    </source>
</evidence>
<keyword evidence="10" id="KW-0067">ATP-binding</keyword>
<evidence type="ECO:0000256" key="15">
    <source>
        <dbReference type="RuleBase" id="RU000504"/>
    </source>
</evidence>
<dbReference type="InterPro" id="IPR040442">
    <property type="entry name" value="Pyrv_kinase-like_dom_sf"/>
</dbReference>
<dbReference type="NCBIfam" id="NF004491">
    <property type="entry name" value="PRK05826.1"/>
    <property type="match status" value="1"/>
</dbReference>
<dbReference type="Gene3D" id="2.40.33.10">
    <property type="entry name" value="PK beta-barrel domain-like"/>
    <property type="match status" value="1"/>
</dbReference>
<dbReference type="GO" id="GO:0004743">
    <property type="term" value="F:pyruvate kinase activity"/>
    <property type="evidence" value="ECO:0007669"/>
    <property type="project" value="UniProtKB-UniRule"/>
</dbReference>
<dbReference type="InterPro" id="IPR015813">
    <property type="entry name" value="Pyrv/PenolPyrv_kinase-like_dom"/>
</dbReference>
<dbReference type="InterPro" id="IPR015806">
    <property type="entry name" value="Pyrv_Knase_insert_dom_sf"/>
</dbReference>
<dbReference type="PANTHER" id="PTHR11817">
    <property type="entry name" value="PYRUVATE KINASE"/>
    <property type="match status" value="1"/>
</dbReference>
<comment type="similarity">
    <text evidence="4 15">Belongs to the pyruvate kinase family.</text>
</comment>
<dbReference type="InterPro" id="IPR011037">
    <property type="entry name" value="Pyrv_Knase-like_insert_dom_sf"/>
</dbReference>
<name>A0A847D0Z8_9BACT</name>
<dbReference type="FunFam" id="3.20.20.60:FF:000025">
    <property type="entry name" value="Pyruvate kinase"/>
    <property type="match status" value="1"/>
</dbReference>
<dbReference type="Pfam" id="PF00224">
    <property type="entry name" value="PK"/>
    <property type="match status" value="1"/>
</dbReference>
<dbReference type="Proteomes" id="UP000545876">
    <property type="component" value="Unassembled WGS sequence"/>
</dbReference>
<dbReference type="Gene3D" id="3.40.1380.20">
    <property type="entry name" value="Pyruvate kinase, C-terminal domain"/>
    <property type="match status" value="1"/>
</dbReference>
<evidence type="ECO:0000256" key="13">
    <source>
        <dbReference type="ARBA" id="ARBA00023317"/>
    </source>
</evidence>
<evidence type="ECO:0000256" key="10">
    <source>
        <dbReference type="ARBA" id="ARBA00022840"/>
    </source>
</evidence>
<keyword evidence="7" id="KW-0479">Metal-binding</keyword>